<feature type="compositionally biased region" description="Polar residues" evidence="6">
    <location>
        <begin position="531"/>
        <end position="547"/>
    </location>
</feature>
<evidence type="ECO:0000256" key="1">
    <source>
        <dbReference type="ARBA" id="ARBA00012513"/>
    </source>
</evidence>
<dbReference type="EC" id="2.7.11.1" evidence="1"/>
<keyword evidence="5" id="KW-0067">ATP-binding</keyword>
<evidence type="ECO:0000259" key="7">
    <source>
        <dbReference type="PROSITE" id="PS50011"/>
    </source>
</evidence>
<comment type="caution">
    <text evidence="8">The sequence shown here is derived from an EMBL/GenBank/DDBJ whole genome shotgun (WGS) entry which is preliminary data.</text>
</comment>
<evidence type="ECO:0000256" key="3">
    <source>
        <dbReference type="ARBA" id="ARBA00022741"/>
    </source>
</evidence>
<keyword evidence="9" id="KW-1185">Reference proteome</keyword>
<feature type="compositionally biased region" description="Basic and acidic residues" evidence="6">
    <location>
        <begin position="451"/>
        <end position="478"/>
    </location>
</feature>
<dbReference type="Pfam" id="PF00069">
    <property type="entry name" value="Pkinase"/>
    <property type="match status" value="1"/>
</dbReference>
<reference evidence="8 9" key="1">
    <citation type="submission" date="2019-02" db="EMBL/GenBank/DDBJ databases">
        <title>Deep-cultivation of Planctomycetes and their phenomic and genomic characterization uncovers novel biology.</title>
        <authorList>
            <person name="Wiegand S."/>
            <person name="Jogler M."/>
            <person name="Boedeker C."/>
            <person name="Pinto D."/>
            <person name="Vollmers J."/>
            <person name="Rivas-Marin E."/>
            <person name="Kohn T."/>
            <person name="Peeters S.H."/>
            <person name="Heuer A."/>
            <person name="Rast P."/>
            <person name="Oberbeckmann S."/>
            <person name="Bunk B."/>
            <person name="Jeske O."/>
            <person name="Meyerdierks A."/>
            <person name="Storesund J.E."/>
            <person name="Kallscheuer N."/>
            <person name="Luecker S."/>
            <person name="Lage O.M."/>
            <person name="Pohl T."/>
            <person name="Merkel B.J."/>
            <person name="Hornburger P."/>
            <person name="Mueller R.-W."/>
            <person name="Bruemmer F."/>
            <person name="Labrenz M."/>
            <person name="Spormann A.M."/>
            <person name="Op Den Camp H."/>
            <person name="Overmann J."/>
            <person name="Amann R."/>
            <person name="Jetten M.S.M."/>
            <person name="Mascher T."/>
            <person name="Medema M.H."/>
            <person name="Devos D.P."/>
            <person name="Kaster A.-K."/>
            <person name="Ovreas L."/>
            <person name="Rohde M."/>
            <person name="Galperin M.Y."/>
            <person name="Jogler C."/>
        </authorList>
    </citation>
    <scope>NUCLEOTIDE SEQUENCE [LARGE SCALE GENOMIC DNA]</scope>
    <source>
        <strain evidence="8 9">Pla22</strain>
    </source>
</reference>
<feature type="region of interest" description="Disordered" evidence="6">
    <location>
        <begin position="348"/>
        <end position="582"/>
    </location>
</feature>
<evidence type="ECO:0000256" key="2">
    <source>
        <dbReference type="ARBA" id="ARBA00022679"/>
    </source>
</evidence>
<dbReference type="GO" id="GO:0005524">
    <property type="term" value="F:ATP binding"/>
    <property type="evidence" value="ECO:0007669"/>
    <property type="project" value="UniProtKB-KW"/>
</dbReference>
<dbReference type="PROSITE" id="PS50011">
    <property type="entry name" value="PROTEIN_KINASE_DOM"/>
    <property type="match status" value="1"/>
</dbReference>
<dbReference type="InterPro" id="IPR050660">
    <property type="entry name" value="NEK_Ser/Thr_kinase"/>
</dbReference>
<dbReference type="SMART" id="SM00220">
    <property type="entry name" value="S_TKc"/>
    <property type="match status" value="1"/>
</dbReference>
<keyword evidence="2 8" id="KW-0808">Transferase</keyword>
<evidence type="ECO:0000256" key="6">
    <source>
        <dbReference type="SAM" id="MobiDB-lite"/>
    </source>
</evidence>
<evidence type="ECO:0000256" key="5">
    <source>
        <dbReference type="ARBA" id="ARBA00022840"/>
    </source>
</evidence>
<dbReference type="InterPro" id="IPR000719">
    <property type="entry name" value="Prot_kinase_dom"/>
</dbReference>
<dbReference type="EMBL" id="SJPI01000001">
    <property type="protein sequence ID" value="TWT53380.1"/>
    <property type="molecule type" value="Genomic_DNA"/>
</dbReference>
<accession>A0A5C5WSB2</accession>
<dbReference type="Gene3D" id="1.10.510.10">
    <property type="entry name" value="Transferase(Phosphotransferase) domain 1"/>
    <property type="match status" value="1"/>
</dbReference>
<keyword evidence="4 8" id="KW-0418">Kinase</keyword>
<feature type="domain" description="Protein kinase" evidence="7">
    <location>
        <begin position="28"/>
        <end position="341"/>
    </location>
</feature>
<feature type="compositionally biased region" description="Polar residues" evidence="6">
    <location>
        <begin position="394"/>
        <end position="404"/>
    </location>
</feature>
<protein>
    <recommendedName>
        <fullName evidence="1">non-specific serine/threonine protein kinase</fullName>
        <ecNumber evidence="1">2.7.11.1</ecNumber>
    </recommendedName>
</protein>
<dbReference type="PANTHER" id="PTHR43671">
    <property type="entry name" value="SERINE/THREONINE-PROTEIN KINASE NEK"/>
    <property type="match status" value="1"/>
</dbReference>
<dbReference type="SUPFAM" id="SSF56112">
    <property type="entry name" value="Protein kinase-like (PK-like)"/>
    <property type="match status" value="1"/>
</dbReference>
<evidence type="ECO:0000313" key="8">
    <source>
        <dbReference type="EMBL" id="TWT53380.1"/>
    </source>
</evidence>
<dbReference type="InterPro" id="IPR011009">
    <property type="entry name" value="Kinase-like_dom_sf"/>
</dbReference>
<dbReference type="AlphaFoldDB" id="A0A5C5WSB2"/>
<dbReference type="GO" id="GO:0004674">
    <property type="term" value="F:protein serine/threonine kinase activity"/>
    <property type="evidence" value="ECO:0007669"/>
    <property type="project" value="UniProtKB-EC"/>
</dbReference>
<name>A0A5C5WSB2_9BACT</name>
<feature type="compositionally biased region" description="Low complexity" evidence="6">
    <location>
        <begin position="568"/>
        <end position="577"/>
    </location>
</feature>
<feature type="compositionally biased region" description="Basic and acidic residues" evidence="6">
    <location>
        <begin position="354"/>
        <end position="386"/>
    </location>
</feature>
<feature type="compositionally biased region" description="Basic and acidic residues" evidence="6">
    <location>
        <begin position="488"/>
        <end position="501"/>
    </location>
</feature>
<evidence type="ECO:0000256" key="4">
    <source>
        <dbReference type="ARBA" id="ARBA00022777"/>
    </source>
</evidence>
<dbReference type="Proteomes" id="UP000316598">
    <property type="component" value="Unassembled WGS sequence"/>
</dbReference>
<proteinExistence type="predicted"/>
<gene>
    <name evidence="8" type="primary">pknB_7</name>
    <name evidence="8" type="ORF">Pla22_10090</name>
</gene>
<feature type="compositionally biased region" description="Low complexity" evidence="6">
    <location>
        <begin position="421"/>
        <end position="430"/>
    </location>
</feature>
<sequence length="1166" mass="126024">MTIELSEFWTRLVRTGITHAQGCQAIAQRFREANGGSPPREVEQVTQFLLSTGELTPFQRDCVLANPPTSLAVGSFVIRDPKAPVPFQSFASARWLNAPKESLRDGILLRTGPGNEWLDRHAAIQADSLQRYQTEMVGEYVAVFSPLPKGRLLRDHLVESSHVDRRFAVHIGKQIATALSVLHEHSLYHGAVRPDRVWVTDDEKVILLRDPSGPGSIEASDVVEASGGWFRQLEPQEHYLAPECLAAVTQSQSFSPNVRTDLYSLGCLLYRIATGAPTLDGGDAAAKFHRHQTEMPSEVSTAIEAGEAGDPFFRVLAYALAKDPQARFADVEQFANALDVVEGLIESDSSGDTAKVEQRPVEPHPAKRHSNDKPEKKSGRSKDGAKKQVAATGLVTTKKPTTRTPIAKVPVAKAPSKRDSATGGSATSDSATKDPTTKKPNSKNPTPVEPTPHERSDSKAENRAKTSIEPARDSDKQSGIDVDTELVAADHVDDRLQEKSSSHASSGQHDSESEPVETDAPVVVESAIAQAPTTKPDSAQPQPSSNEPSREPQDEPDDQSVGKAVVESSTSPAPLRSARPRRPKRRNLAPWVLAGLAGIVVFQVAYLAIVDPVQPVIRQARTRPPLPDVIPSVSSRSAAITKAKAASTSDPNIDREDERPASFQVVKDERLLYVPPYEWDSEPAPLDMLPPGPAMIVSVNLSDAQNGEDFISTVQGTIPELADLLRQAVERVQIPADRLARIAAAFHPGLAGVPEVTLSVTLTEAVPASELMKRFGVSEARTRAGMKIHVGDDEGSDAYYFDVGQTEGATDGNTNDSSVKRFALGSIEQITQVAAIEGQTIPLPRSLRSLWRATRESCDVCVLMNSNFLFADGRELLAKSMPELSKPLRRLLIPNTSAALVMVDVVGDNESKPQFYAEWRLAASGSITEASLSRTMQDSINGWPDWADRFVSTTEFGESWSLLAQQLPAMLKFVAQQARVGVADRTATANIYLPQLAVSQLSLATLLAMNTPQGQKLSANETTAMAKALSIDEILASPLSVSFGQESLEAAMELVADSIASGLPDGAVPTIQIVGGDLQKMGITQNQSIRDFKKENVPLRAILTDLVVLANPDKSSTGPADERQALIWVVEKASETSDSSSGDRILITTRQAARDRYEVPKEFVAP</sequence>
<evidence type="ECO:0000313" key="9">
    <source>
        <dbReference type="Proteomes" id="UP000316598"/>
    </source>
</evidence>
<keyword evidence="3" id="KW-0547">Nucleotide-binding</keyword>
<dbReference type="PANTHER" id="PTHR43671:SF13">
    <property type="entry name" value="SERINE_THREONINE-PROTEIN KINASE NEK2"/>
    <property type="match status" value="1"/>
</dbReference>
<organism evidence="8 9">
    <name type="scientific">Rubripirellula amarantea</name>
    <dbReference type="NCBI Taxonomy" id="2527999"/>
    <lineage>
        <taxon>Bacteria</taxon>
        <taxon>Pseudomonadati</taxon>
        <taxon>Planctomycetota</taxon>
        <taxon>Planctomycetia</taxon>
        <taxon>Pirellulales</taxon>
        <taxon>Pirellulaceae</taxon>
        <taxon>Rubripirellula</taxon>
    </lineage>
</organism>